<evidence type="ECO:0000256" key="3">
    <source>
        <dbReference type="ARBA" id="ARBA00022722"/>
    </source>
</evidence>
<gene>
    <name evidence="8" type="ORF">IX84_22630</name>
</gene>
<keyword evidence="3" id="KW-0540">Nuclease</keyword>
<dbReference type="STRING" id="1524460.IX84_22630"/>
<evidence type="ECO:0000256" key="7">
    <source>
        <dbReference type="SAM" id="Coils"/>
    </source>
</evidence>
<dbReference type="Gene3D" id="1.10.287.1040">
    <property type="entry name" value="Exonuclease VII, small subunit"/>
    <property type="match status" value="1"/>
</dbReference>
<keyword evidence="4" id="KW-0378">Hydrolase</keyword>
<evidence type="ECO:0000256" key="4">
    <source>
        <dbReference type="ARBA" id="ARBA00022801"/>
    </source>
</evidence>
<keyword evidence="2" id="KW-0963">Cytoplasm</keyword>
<evidence type="ECO:0000256" key="5">
    <source>
        <dbReference type="ARBA" id="ARBA00022839"/>
    </source>
</evidence>
<accession>A0A098S4U1</accession>
<comment type="caution">
    <text evidence="8">The sequence shown here is derived from an EMBL/GenBank/DDBJ whole genome shotgun (WGS) entry which is preliminary data.</text>
</comment>
<name>A0A098S4U1_9BACT</name>
<keyword evidence="7" id="KW-0175">Coiled coil</keyword>
<dbReference type="OrthoDB" id="9813898at2"/>
<keyword evidence="5 8" id="KW-0269">Exonuclease</keyword>
<dbReference type="InterPro" id="IPR037004">
    <property type="entry name" value="Exonuc_VII_ssu_sf"/>
</dbReference>
<sequence length="60" mass="6800">MNLTYEEAIQELQETVTQLQENEVNIDELSAKVKRAAQLIAYCREKLRATEAEIGGLFEG</sequence>
<evidence type="ECO:0000256" key="1">
    <source>
        <dbReference type="ARBA" id="ARBA00009998"/>
    </source>
</evidence>
<keyword evidence="9" id="KW-1185">Reference proteome</keyword>
<dbReference type="EMBL" id="JPOS01000081">
    <property type="protein sequence ID" value="KGE86222.1"/>
    <property type="molecule type" value="Genomic_DNA"/>
</dbReference>
<dbReference type="SUPFAM" id="SSF116842">
    <property type="entry name" value="XseB-like"/>
    <property type="match status" value="1"/>
</dbReference>
<dbReference type="AlphaFoldDB" id="A0A098S4U1"/>
<evidence type="ECO:0000256" key="6">
    <source>
        <dbReference type="NCBIfam" id="TIGR01280"/>
    </source>
</evidence>
<evidence type="ECO:0000313" key="9">
    <source>
        <dbReference type="Proteomes" id="UP000029736"/>
    </source>
</evidence>
<dbReference type="GO" id="GO:0009318">
    <property type="term" value="C:exodeoxyribonuclease VII complex"/>
    <property type="evidence" value="ECO:0007669"/>
    <property type="project" value="UniProtKB-UniRule"/>
</dbReference>
<evidence type="ECO:0000256" key="2">
    <source>
        <dbReference type="ARBA" id="ARBA00022490"/>
    </source>
</evidence>
<dbReference type="EC" id="3.1.11.6" evidence="6"/>
<dbReference type="GO" id="GO:0008855">
    <property type="term" value="F:exodeoxyribonuclease VII activity"/>
    <property type="evidence" value="ECO:0007669"/>
    <property type="project" value="UniProtKB-UniRule"/>
</dbReference>
<dbReference type="RefSeq" id="WP_044225686.1">
    <property type="nucleotide sequence ID" value="NZ_JBKAGJ010000013.1"/>
</dbReference>
<dbReference type="Pfam" id="PF02609">
    <property type="entry name" value="Exonuc_VII_S"/>
    <property type="match status" value="1"/>
</dbReference>
<organism evidence="8 9">
    <name type="scientific">Phaeodactylibacter xiamenensis</name>
    <dbReference type="NCBI Taxonomy" id="1524460"/>
    <lineage>
        <taxon>Bacteria</taxon>
        <taxon>Pseudomonadati</taxon>
        <taxon>Bacteroidota</taxon>
        <taxon>Saprospiria</taxon>
        <taxon>Saprospirales</taxon>
        <taxon>Haliscomenobacteraceae</taxon>
        <taxon>Phaeodactylibacter</taxon>
    </lineage>
</organism>
<dbReference type="NCBIfam" id="TIGR01280">
    <property type="entry name" value="xseB"/>
    <property type="match status" value="1"/>
</dbReference>
<feature type="coiled-coil region" evidence="7">
    <location>
        <begin position="2"/>
        <end position="39"/>
    </location>
</feature>
<dbReference type="InterPro" id="IPR003761">
    <property type="entry name" value="Exonuc_VII_S"/>
</dbReference>
<dbReference type="Proteomes" id="UP000029736">
    <property type="component" value="Unassembled WGS sequence"/>
</dbReference>
<reference evidence="8 9" key="1">
    <citation type="journal article" date="2014" name="Int. J. Syst. Evol. Microbiol.">
        <title>Phaeodactylibacter xiamenensis gen. nov., sp. nov., a member of the family Saprospiraceae isolated from the marine alga Phaeodactylum tricornutum.</title>
        <authorList>
            <person name="Chen Z.Jr."/>
            <person name="Lei X."/>
            <person name="Lai Q."/>
            <person name="Li Y."/>
            <person name="Zhang B."/>
            <person name="Zhang J."/>
            <person name="Zhang H."/>
            <person name="Yang L."/>
            <person name="Zheng W."/>
            <person name="Tian Y."/>
            <person name="Yu Z."/>
            <person name="Xu H.Jr."/>
            <person name="Zheng T."/>
        </authorList>
    </citation>
    <scope>NUCLEOTIDE SEQUENCE [LARGE SCALE GENOMIC DNA]</scope>
    <source>
        <strain evidence="8 9">KD52</strain>
    </source>
</reference>
<comment type="similarity">
    <text evidence="1">Belongs to the XseB family.</text>
</comment>
<dbReference type="GO" id="GO:0006308">
    <property type="term" value="P:DNA catabolic process"/>
    <property type="evidence" value="ECO:0007669"/>
    <property type="project" value="UniProtKB-UniRule"/>
</dbReference>
<protein>
    <recommendedName>
        <fullName evidence="6">Exodeoxyribonuclease VII small subunit</fullName>
        <ecNumber evidence="6">3.1.11.6</ecNumber>
    </recommendedName>
</protein>
<evidence type="ECO:0000313" key="8">
    <source>
        <dbReference type="EMBL" id="KGE86222.1"/>
    </source>
</evidence>
<proteinExistence type="inferred from homology"/>